<keyword evidence="4" id="KW-0808">Transferase</keyword>
<feature type="domain" description="Signal transduction histidine kinase internal region" evidence="2">
    <location>
        <begin position="164"/>
        <end position="242"/>
    </location>
</feature>
<organism evidence="4 5">
    <name type="scientific">Pedobacter panaciterrae</name>
    <dbReference type="NCBI Taxonomy" id="363849"/>
    <lineage>
        <taxon>Bacteria</taxon>
        <taxon>Pseudomonadati</taxon>
        <taxon>Bacteroidota</taxon>
        <taxon>Sphingobacteriia</taxon>
        <taxon>Sphingobacteriales</taxon>
        <taxon>Sphingobacteriaceae</taxon>
        <taxon>Pedobacter</taxon>
    </lineage>
</organism>
<feature type="transmembrane region" description="Helical" evidence="1">
    <location>
        <begin position="89"/>
        <end position="108"/>
    </location>
</feature>
<dbReference type="PANTHER" id="PTHR34220:SF7">
    <property type="entry name" value="SENSOR HISTIDINE KINASE YPDA"/>
    <property type="match status" value="1"/>
</dbReference>
<dbReference type="EMBL" id="JBBEUB010000002">
    <property type="protein sequence ID" value="MEJ2902336.1"/>
    <property type="molecule type" value="Genomic_DNA"/>
</dbReference>
<evidence type="ECO:0000313" key="4">
    <source>
        <dbReference type="EMBL" id="MEJ2902336.1"/>
    </source>
</evidence>
<feature type="domain" description="Sensor histidine kinase NatK-like C-terminal" evidence="3">
    <location>
        <begin position="265"/>
        <end position="348"/>
    </location>
</feature>
<evidence type="ECO:0000313" key="5">
    <source>
        <dbReference type="Proteomes" id="UP001378956"/>
    </source>
</evidence>
<evidence type="ECO:0000256" key="1">
    <source>
        <dbReference type="SAM" id="Phobius"/>
    </source>
</evidence>
<evidence type="ECO:0000259" key="2">
    <source>
        <dbReference type="Pfam" id="PF06580"/>
    </source>
</evidence>
<keyword evidence="4" id="KW-0418">Kinase</keyword>
<feature type="transmembrane region" description="Helical" evidence="1">
    <location>
        <begin position="120"/>
        <end position="140"/>
    </location>
</feature>
<dbReference type="PANTHER" id="PTHR34220">
    <property type="entry name" value="SENSOR HISTIDINE KINASE YPDA"/>
    <property type="match status" value="1"/>
</dbReference>
<dbReference type="GO" id="GO:0016301">
    <property type="term" value="F:kinase activity"/>
    <property type="evidence" value="ECO:0007669"/>
    <property type="project" value="UniProtKB-KW"/>
</dbReference>
<dbReference type="RefSeq" id="WP_337716047.1">
    <property type="nucleotide sequence ID" value="NZ_JBBEUB010000002.1"/>
</dbReference>
<keyword evidence="5" id="KW-1185">Reference proteome</keyword>
<proteinExistence type="predicted"/>
<accession>A0ABU8NJA9</accession>
<gene>
    <name evidence="4" type="ORF">WAE58_07860</name>
</gene>
<keyword evidence="1" id="KW-0472">Membrane</keyword>
<evidence type="ECO:0000259" key="3">
    <source>
        <dbReference type="Pfam" id="PF14501"/>
    </source>
</evidence>
<reference evidence="4 5" key="1">
    <citation type="submission" date="2024-03" db="EMBL/GenBank/DDBJ databases">
        <title>Sequence of Lycoming College Course Isolates.</title>
        <authorList>
            <person name="Plotts O."/>
            <person name="Newman J."/>
        </authorList>
    </citation>
    <scope>NUCLEOTIDE SEQUENCE [LARGE SCALE GENOMIC DNA]</scope>
    <source>
        <strain evidence="4 5">CJB-3</strain>
    </source>
</reference>
<dbReference type="InterPro" id="IPR032834">
    <property type="entry name" value="NatK-like_C"/>
</dbReference>
<dbReference type="Proteomes" id="UP001378956">
    <property type="component" value="Unassembled WGS sequence"/>
</dbReference>
<feature type="transmembrane region" description="Helical" evidence="1">
    <location>
        <begin position="58"/>
        <end position="77"/>
    </location>
</feature>
<protein>
    <submittedName>
        <fullName evidence="4">Histidine kinase</fullName>
    </submittedName>
</protein>
<name>A0ABU8NJA9_9SPHI</name>
<dbReference type="InterPro" id="IPR010559">
    <property type="entry name" value="Sig_transdc_His_kin_internal"/>
</dbReference>
<comment type="caution">
    <text evidence="4">The sequence shown here is derived from an EMBL/GenBank/DDBJ whole genome shotgun (WGS) entry which is preliminary data.</text>
</comment>
<dbReference type="InterPro" id="IPR050640">
    <property type="entry name" value="Bact_2-comp_sensor_kinase"/>
</dbReference>
<feature type="transmembrane region" description="Helical" evidence="1">
    <location>
        <begin position="27"/>
        <end position="46"/>
    </location>
</feature>
<keyword evidence="1" id="KW-1133">Transmembrane helix</keyword>
<keyword evidence="1" id="KW-0812">Transmembrane</keyword>
<dbReference type="Pfam" id="PF14501">
    <property type="entry name" value="HATPase_c_5"/>
    <property type="match status" value="1"/>
</dbReference>
<sequence length="356" mass="40712">MIDTRNIRNTMDEIKFKPLIGFFGQPLYIVLSLIISIPVFLVIETYAKSIEIHEDEAVAFAGTVFFFIGLFTGRYVAQIWTARLTVLPKQISFGLFILIIVCIGWLFFHADFPLRGRIAINLLLSWVPFMLISLALGALIKIVHAISENQLRAAKTMAAHSKSELHLLQSQLSPHFLFNTLNNMYGLSITDHEKIPALLLKLSELLRYSVYDATEIYVPLKDEVAYVNNYIDFEKIRIGDRLVLTTEIEEAIVPEIKIAPMLLIVFIENAFKHSKNTIDEKIYIDIKLKTWGNSILFSVKNSYGKEENVQPTLNKNSGFGLDNVSKRLNLLYTGEHELNIKKDNSFYNVILHLKMK</sequence>
<dbReference type="Pfam" id="PF06580">
    <property type="entry name" value="His_kinase"/>
    <property type="match status" value="1"/>
</dbReference>